<accession>A0A7Y8VSU2</accession>
<reference evidence="2 3" key="1">
    <citation type="submission" date="2020-06" db="EMBL/GenBank/DDBJ databases">
        <title>Mogibacterium timidum strain W9173 genomic sequence.</title>
        <authorList>
            <person name="Wade W.G."/>
            <person name="Johnston C.D."/>
            <person name="Chen T."/>
            <person name="Dewhirst F.E."/>
        </authorList>
    </citation>
    <scope>NUCLEOTIDE SEQUENCE [LARGE SCALE GENOMIC DNA]</scope>
    <source>
        <strain evidence="2 3">W9173</strain>
    </source>
</reference>
<dbReference type="RefSeq" id="WP_009644697.1">
    <property type="nucleotide sequence ID" value="NZ_CAJPUB010000007.1"/>
</dbReference>
<comment type="similarity">
    <text evidence="1">Belongs to the asp23 family.</text>
</comment>
<keyword evidence="3" id="KW-1185">Reference proteome</keyword>
<comment type="caution">
    <text evidence="2">The sequence shown here is derived from an EMBL/GenBank/DDBJ whole genome shotgun (WGS) entry which is preliminary data.</text>
</comment>
<dbReference type="AlphaFoldDB" id="A0A7Y8VSU2"/>
<dbReference type="Pfam" id="PF03780">
    <property type="entry name" value="Asp23"/>
    <property type="match status" value="1"/>
</dbReference>
<dbReference type="InterPro" id="IPR005531">
    <property type="entry name" value="Asp23"/>
</dbReference>
<evidence type="ECO:0000313" key="3">
    <source>
        <dbReference type="Proteomes" id="UP000526307"/>
    </source>
</evidence>
<name>A0A7Y8VSU2_9FIRM</name>
<protein>
    <submittedName>
        <fullName evidence="2">Asp23/Gls24 family envelope stress response protein</fullName>
    </submittedName>
</protein>
<dbReference type="Proteomes" id="UP000526307">
    <property type="component" value="Unassembled WGS sequence"/>
</dbReference>
<dbReference type="PANTHER" id="PTHR34297:SF1">
    <property type="entry name" value="ASP23_GLS24 FAMILY ENVELOPE STRESS RESPONSE PROTEIN"/>
    <property type="match status" value="1"/>
</dbReference>
<organism evidence="2 3">
    <name type="scientific">Mogibacterium timidum</name>
    <dbReference type="NCBI Taxonomy" id="35519"/>
    <lineage>
        <taxon>Bacteria</taxon>
        <taxon>Bacillati</taxon>
        <taxon>Bacillota</taxon>
        <taxon>Clostridia</taxon>
        <taxon>Peptostreptococcales</taxon>
        <taxon>Anaerovoracaceae</taxon>
        <taxon>Mogibacterium</taxon>
    </lineage>
</organism>
<dbReference type="PANTHER" id="PTHR34297">
    <property type="entry name" value="HYPOTHETICAL CYTOSOLIC PROTEIN-RELATED"/>
    <property type="match status" value="1"/>
</dbReference>
<dbReference type="EMBL" id="JABXYR010000002">
    <property type="protein sequence ID" value="NWO23949.1"/>
    <property type="molecule type" value="Genomic_DNA"/>
</dbReference>
<evidence type="ECO:0000256" key="1">
    <source>
        <dbReference type="ARBA" id="ARBA00005721"/>
    </source>
</evidence>
<gene>
    <name evidence="2" type="ORF">HW270_07790</name>
</gene>
<sequence>MSNIDTSSGNIMIEDQVIVGYVTEEVQKIEGVSRMLSSISDSFSKNILGRDSGMNGVRITRDGNNITINIHIIVYYGINIPKISYEIQGAVKQTVEEYTGLTVDAVNIGIEGIDREK</sequence>
<proteinExistence type="inferred from homology"/>
<evidence type="ECO:0000313" key="2">
    <source>
        <dbReference type="EMBL" id="NWO23949.1"/>
    </source>
</evidence>